<protein>
    <submittedName>
        <fullName evidence="4">TetR family transcriptional regulator</fullName>
    </submittedName>
</protein>
<keyword evidence="1 2" id="KW-0238">DNA-binding</keyword>
<proteinExistence type="predicted"/>
<dbReference type="GO" id="GO:0003677">
    <property type="term" value="F:DNA binding"/>
    <property type="evidence" value="ECO:0007669"/>
    <property type="project" value="UniProtKB-UniRule"/>
</dbReference>
<name>A0A3A4A2E8_9ACTN</name>
<dbReference type="InterPro" id="IPR023772">
    <property type="entry name" value="DNA-bd_HTH_TetR-type_CS"/>
</dbReference>
<evidence type="ECO:0000256" key="2">
    <source>
        <dbReference type="PROSITE-ProRule" id="PRU00335"/>
    </source>
</evidence>
<reference evidence="4 5" key="1">
    <citation type="submission" date="2018-09" db="EMBL/GenBank/DDBJ databases">
        <title>YIM 75507 draft genome.</title>
        <authorList>
            <person name="Tang S."/>
            <person name="Feng Y."/>
        </authorList>
    </citation>
    <scope>NUCLEOTIDE SEQUENCE [LARGE SCALE GENOMIC DNA]</scope>
    <source>
        <strain evidence="4 5">YIM 75507</strain>
    </source>
</reference>
<dbReference type="Pfam" id="PF17754">
    <property type="entry name" value="TetR_C_14"/>
    <property type="match status" value="1"/>
</dbReference>
<sequence>MDDGVGLRERKKLRTRRALVEAALRLFSEKGYEETTVAEIAAAVDVSTRTFFSYFASKEDVVFFDSAVRMREAIAVMRDRRPGEGPIDLLMRVVKGVGADHELTVALTPVRTRLIMTVPALQARALLLMFGTQRVLAAELCRAYPGEIDDTEAAAIVGAVIGAAQIATMISLERGDAPERVIAEALRAIDIAAGDLGAIGRRPGAGERGPRNGAPR</sequence>
<dbReference type="SUPFAM" id="SSF46689">
    <property type="entry name" value="Homeodomain-like"/>
    <property type="match status" value="1"/>
</dbReference>
<gene>
    <name evidence="4" type="ORF">D5H75_36960</name>
</gene>
<dbReference type="Gene3D" id="1.10.357.10">
    <property type="entry name" value="Tetracycline Repressor, domain 2"/>
    <property type="match status" value="1"/>
</dbReference>
<feature type="domain" description="HTH tetR-type" evidence="3">
    <location>
        <begin position="13"/>
        <end position="73"/>
    </location>
</feature>
<dbReference type="Proteomes" id="UP000265768">
    <property type="component" value="Unassembled WGS sequence"/>
</dbReference>
<accession>A0A3A4A2E8</accession>
<dbReference type="Pfam" id="PF00440">
    <property type="entry name" value="TetR_N"/>
    <property type="match status" value="1"/>
</dbReference>
<dbReference type="InterPro" id="IPR041347">
    <property type="entry name" value="MftR_C"/>
</dbReference>
<evidence type="ECO:0000313" key="5">
    <source>
        <dbReference type="Proteomes" id="UP000265768"/>
    </source>
</evidence>
<dbReference type="PROSITE" id="PS01081">
    <property type="entry name" value="HTH_TETR_1"/>
    <property type="match status" value="1"/>
</dbReference>
<evidence type="ECO:0000259" key="3">
    <source>
        <dbReference type="PROSITE" id="PS50977"/>
    </source>
</evidence>
<dbReference type="PROSITE" id="PS50977">
    <property type="entry name" value="HTH_TETR_2"/>
    <property type="match status" value="1"/>
</dbReference>
<dbReference type="InterPro" id="IPR050624">
    <property type="entry name" value="HTH-type_Tx_Regulator"/>
</dbReference>
<dbReference type="InterPro" id="IPR009057">
    <property type="entry name" value="Homeodomain-like_sf"/>
</dbReference>
<dbReference type="PANTHER" id="PTHR43479:SF12">
    <property type="entry name" value="TRANSCRIPTIONAL REGULATORY PROTEIN"/>
    <property type="match status" value="1"/>
</dbReference>
<evidence type="ECO:0000313" key="4">
    <source>
        <dbReference type="EMBL" id="RJL21728.1"/>
    </source>
</evidence>
<dbReference type="EMBL" id="QZEY01000024">
    <property type="protein sequence ID" value="RJL21728.1"/>
    <property type="molecule type" value="Genomic_DNA"/>
</dbReference>
<dbReference type="AlphaFoldDB" id="A0A3A4A2E8"/>
<dbReference type="RefSeq" id="WP_119931261.1">
    <property type="nucleotide sequence ID" value="NZ_QZEY01000024.1"/>
</dbReference>
<keyword evidence="5" id="KW-1185">Reference proteome</keyword>
<feature type="DNA-binding region" description="H-T-H motif" evidence="2">
    <location>
        <begin position="36"/>
        <end position="55"/>
    </location>
</feature>
<dbReference type="InterPro" id="IPR001647">
    <property type="entry name" value="HTH_TetR"/>
</dbReference>
<dbReference type="PRINTS" id="PR00455">
    <property type="entry name" value="HTHTETR"/>
</dbReference>
<evidence type="ECO:0000256" key="1">
    <source>
        <dbReference type="ARBA" id="ARBA00023125"/>
    </source>
</evidence>
<dbReference type="Gene3D" id="1.10.10.60">
    <property type="entry name" value="Homeodomain-like"/>
    <property type="match status" value="1"/>
</dbReference>
<dbReference type="PANTHER" id="PTHR43479">
    <property type="entry name" value="ACREF/ENVCD OPERON REPRESSOR-RELATED"/>
    <property type="match status" value="1"/>
</dbReference>
<dbReference type="OrthoDB" id="3296001at2"/>
<organism evidence="4 5">
    <name type="scientific">Bailinhaonella thermotolerans</name>
    <dbReference type="NCBI Taxonomy" id="1070861"/>
    <lineage>
        <taxon>Bacteria</taxon>
        <taxon>Bacillati</taxon>
        <taxon>Actinomycetota</taxon>
        <taxon>Actinomycetes</taxon>
        <taxon>Streptosporangiales</taxon>
        <taxon>Streptosporangiaceae</taxon>
        <taxon>Bailinhaonella</taxon>
    </lineage>
</organism>
<comment type="caution">
    <text evidence="4">The sequence shown here is derived from an EMBL/GenBank/DDBJ whole genome shotgun (WGS) entry which is preliminary data.</text>
</comment>